<evidence type="ECO:0000313" key="2">
    <source>
        <dbReference type="Proteomes" id="UP001223720"/>
    </source>
</evidence>
<protein>
    <submittedName>
        <fullName evidence="1">Uncharacterized protein</fullName>
    </submittedName>
</protein>
<reference evidence="1" key="1">
    <citation type="journal article" date="2022" name="Biotechnol. Bioprocess Eng.">
        <title>Pan-genome Analysis Reveals Comparative Genomic Features of Central Metabolic Pathways in Methylorubrum extorquens.</title>
        <authorList>
            <person name="Lee G.M."/>
            <person name="Scott-Nevros Z.K."/>
            <person name="Lee S.-M."/>
            <person name="Kim D."/>
        </authorList>
    </citation>
    <scope>NUCLEOTIDE SEQUENCE</scope>
    <source>
        <strain evidence="1">ATCC 55366</strain>
    </source>
</reference>
<gene>
    <name evidence="1" type="ORF">KEC54_05675</name>
</gene>
<accession>A0AAX3WHN4</accession>
<evidence type="ECO:0000313" key="1">
    <source>
        <dbReference type="EMBL" id="WHQ71082.1"/>
    </source>
</evidence>
<proteinExistence type="predicted"/>
<sequence>MTETTISMGATVAAIVPMTSAVAGMEAVTSAVAPMVALSLSRTGHGNKAADERDRQHSGTQCRLQFSGTSHNDFSSVLYDICRDTCERIKVFCLAQRLNARCDPAGSAGSGFMAFCLRK</sequence>
<dbReference type="RefSeq" id="WP_173390153.1">
    <property type="nucleotide sequence ID" value="NZ_BJVP01000063.1"/>
</dbReference>
<dbReference type="Proteomes" id="UP001223720">
    <property type="component" value="Chromosome"/>
</dbReference>
<organism evidence="1 2">
    <name type="scientific">Methylorubrum extorquens</name>
    <name type="common">Methylobacterium dichloromethanicum</name>
    <name type="synonym">Methylobacterium extorquens</name>
    <dbReference type="NCBI Taxonomy" id="408"/>
    <lineage>
        <taxon>Bacteria</taxon>
        <taxon>Pseudomonadati</taxon>
        <taxon>Pseudomonadota</taxon>
        <taxon>Alphaproteobacteria</taxon>
        <taxon>Hyphomicrobiales</taxon>
        <taxon>Methylobacteriaceae</taxon>
        <taxon>Methylorubrum</taxon>
    </lineage>
</organism>
<dbReference type="AlphaFoldDB" id="A0AAX3WHN4"/>
<dbReference type="EMBL" id="CP073633">
    <property type="protein sequence ID" value="WHQ71082.1"/>
    <property type="molecule type" value="Genomic_DNA"/>
</dbReference>
<dbReference type="GeneID" id="72993079"/>
<name>A0AAX3WHN4_METEX</name>